<keyword evidence="2" id="KW-0732">Signal</keyword>
<organism evidence="3 4">
    <name type="scientific">Synchytrium endobioticum</name>
    <dbReference type="NCBI Taxonomy" id="286115"/>
    <lineage>
        <taxon>Eukaryota</taxon>
        <taxon>Fungi</taxon>
        <taxon>Fungi incertae sedis</taxon>
        <taxon>Chytridiomycota</taxon>
        <taxon>Chytridiomycota incertae sedis</taxon>
        <taxon>Chytridiomycetes</taxon>
        <taxon>Synchytriales</taxon>
        <taxon>Synchytriaceae</taxon>
        <taxon>Synchytrium</taxon>
    </lineage>
</organism>
<sequence length="646" mass="69873">MFHTYRRHRLLACLLAAVLLKSAIDALPLANPPSANTPLDDMKHRITLVGELSGQQLLSAKYYGEPPVLPDDVLKSQFLVALDNDPTAWYEIGPIDGQAVFTKATYRMEGPDMVRFDDGQPTDRWRTEDWIKQAATNYKILPGTSQAYIARFHGFQLAVTVMAGEPSKASGLILADAKSRNTFPAQAPKPGTPFLDILDQIRFVISYDTIPTNEVAIHYLDSLNDVPASLKAPDSGMAVTIVVYDDVVFVQGDDMVEYENGLAVAKFPAKDFLNQITNNKKAGLPFGIEVGKEFVPVPVEKVSDFAKAGLTVKPGSRLDAIQDKIALVGILVGDLRLSKVIHSDNYDVLKAAGPRTPSSPFLVTLGADTSRWYKVAPSDDGQQLLVSGVLIVEGDRLHDYEAGKNVKTTTVADFLSHQEQPHQTSGKKFGFKLGSFTVPVETKADLEKPERAGLDELTNDISNRQINTDATTAMTQASRHVRNDGLSRALTSRLLVVISFSSAAVNFVMAIVAVVAVHNPAATLLLLAIGATAVGVGSVLAWIQERLSIGKVRAQLRSANAHDGGAEGVIHEVAHDGGTGGSATHRSLSVVMSCDILSLEFQTPVYSSLQAPDRYPLPRIEDQIDRLVGSKYFAKLDLSIGLLAQV</sequence>
<keyword evidence="1" id="KW-1133">Transmembrane helix</keyword>
<reference evidence="3 4" key="1">
    <citation type="journal article" date="2019" name="Sci. Rep.">
        <title>Comparative genomics of chytrid fungi reveal insights into the obligate biotrophic and pathogenic lifestyle of Synchytrium endobioticum.</title>
        <authorList>
            <person name="van de Vossenberg B.T.L.H."/>
            <person name="Warris S."/>
            <person name="Nguyen H.D.T."/>
            <person name="van Gent-Pelzer M.P.E."/>
            <person name="Joly D.L."/>
            <person name="van de Geest H.C."/>
            <person name="Bonants P.J.M."/>
            <person name="Smith D.S."/>
            <person name="Levesque C.A."/>
            <person name="van der Lee T.A.J."/>
        </authorList>
    </citation>
    <scope>NUCLEOTIDE SEQUENCE [LARGE SCALE GENOMIC DNA]</scope>
    <source>
        <strain evidence="3 4">MB42</strain>
    </source>
</reference>
<dbReference type="Proteomes" id="UP000317494">
    <property type="component" value="Unassembled WGS sequence"/>
</dbReference>
<feature type="signal peptide" evidence="2">
    <location>
        <begin position="1"/>
        <end position="26"/>
    </location>
</feature>
<proteinExistence type="predicted"/>
<evidence type="ECO:0000313" key="3">
    <source>
        <dbReference type="EMBL" id="TPX54537.1"/>
    </source>
</evidence>
<dbReference type="AlphaFoldDB" id="A0A507DTK4"/>
<feature type="transmembrane region" description="Helical" evidence="1">
    <location>
        <begin position="494"/>
        <end position="517"/>
    </location>
</feature>
<name>A0A507DTK4_9FUNG</name>
<evidence type="ECO:0000256" key="1">
    <source>
        <dbReference type="SAM" id="Phobius"/>
    </source>
</evidence>
<evidence type="ECO:0000256" key="2">
    <source>
        <dbReference type="SAM" id="SignalP"/>
    </source>
</evidence>
<protein>
    <submittedName>
        <fullName evidence="3">Uncharacterized protein</fullName>
    </submittedName>
</protein>
<gene>
    <name evidence="3" type="ORF">SeMB42_g00220</name>
</gene>
<feature type="transmembrane region" description="Helical" evidence="1">
    <location>
        <begin position="524"/>
        <end position="543"/>
    </location>
</feature>
<dbReference type="EMBL" id="QEAN01000004">
    <property type="protein sequence ID" value="TPX54537.1"/>
    <property type="molecule type" value="Genomic_DNA"/>
</dbReference>
<feature type="chain" id="PRO_5021496008" evidence="2">
    <location>
        <begin position="27"/>
        <end position="646"/>
    </location>
</feature>
<comment type="caution">
    <text evidence="3">The sequence shown here is derived from an EMBL/GenBank/DDBJ whole genome shotgun (WGS) entry which is preliminary data.</text>
</comment>
<dbReference type="VEuPathDB" id="FungiDB:SeMB42_g00220"/>
<keyword evidence="1" id="KW-0812">Transmembrane</keyword>
<keyword evidence="1" id="KW-0472">Membrane</keyword>
<evidence type="ECO:0000313" key="4">
    <source>
        <dbReference type="Proteomes" id="UP000317494"/>
    </source>
</evidence>
<keyword evidence="4" id="KW-1185">Reference proteome</keyword>
<accession>A0A507DTK4</accession>